<reference evidence="5" key="3">
    <citation type="journal article" date="2018" name="Vet. Microbiol.">
        <title>Molecular epidemiology of methicillin-resistant staphylococci amongst veterinary personnel, personnel-owned pets, patients and the hospital environment of two companion animal veterinary hospitals.</title>
        <authorList>
            <person name="Worthing K.A."/>
            <person name="Brown J."/>
            <person name="Gerber L."/>
            <person name="Abraham S."/>
            <person name="Trott D."/>
            <person name="Norris J.M."/>
        </authorList>
    </citation>
    <scope>NUCLEOTIDE SEQUENCE [LARGE SCALE GENOMIC DNA]</scope>
    <source>
        <strain evidence="5">ST496-2</strain>
    </source>
</reference>
<dbReference type="Gene3D" id="1.10.260.40">
    <property type="entry name" value="lambda repressor-like DNA-binding domains"/>
    <property type="match status" value="1"/>
</dbReference>
<dbReference type="CDD" id="cd00093">
    <property type="entry name" value="HTH_XRE"/>
    <property type="match status" value="1"/>
</dbReference>
<dbReference type="InterPro" id="IPR010982">
    <property type="entry name" value="Lambda_DNA-bd_dom_sf"/>
</dbReference>
<dbReference type="Proteomes" id="UP000246800">
    <property type="component" value="Unassembled WGS sequence"/>
</dbReference>
<dbReference type="RefSeq" id="WP_110168620.1">
    <property type="nucleotide sequence ID" value="NZ_BAAFHQ010000006.1"/>
</dbReference>
<accession>A0A317YTM3</accession>
<dbReference type="PROSITE" id="PS50943">
    <property type="entry name" value="HTH_CROC1"/>
    <property type="match status" value="1"/>
</dbReference>
<reference evidence="2 4" key="1">
    <citation type="journal article" date="2018" name="Vet. Microbiol.">
        <title>Clonal diversity and geographic distribution of methicillin-resistant Staphylococcus pseudintermedius from Australian animals: Discovery of novel sequence types.</title>
        <authorList>
            <person name="Worthing K.A."/>
            <person name="Abraham S."/>
            <person name="Coombs G.W."/>
            <person name="Pang S."/>
            <person name="Saputra S."/>
            <person name="Jordan D."/>
            <person name="Trott D.J."/>
            <person name="Norris J.M."/>
        </authorList>
    </citation>
    <scope>NUCLEOTIDE SEQUENCE [LARGE SCALE GENOMIC DNA]</scope>
    <source>
        <strain evidence="2 4">ST525 1</strain>
    </source>
</reference>
<dbReference type="SUPFAM" id="SSF47413">
    <property type="entry name" value="lambda repressor-like DNA-binding domains"/>
    <property type="match status" value="1"/>
</dbReference>
<evidence type="ECO:0000313" key="4">
    <source>
        <dbReference type="Proteomes" id="UP000246800"/>
    </source>
</evidence>
<evidence type="ECO:0000313" key="2">
    <source>
        <dbReference type="EMBL" id="PWZ75947.1"/>
    </source>
</evidence>
<evidence type="ECO:0000259" key="1">
    <source>
        <dbReference type="PROSITE" id="PS50943"/>
    </source>
</evidence>
<dbReference type="EMBL" id="QEIT01000020">
    <property type="protein sequence ID" value="PWZ75947.1"/>
    <property type="molecule type" value="Genomic_DNA"/>
</dbReference>
<evidence type="ECO:0000313" key="3">
    <source>
        <dbReference type="EMBL" id="REA80625.1"/>
    </source>
</evidence>
<organism evidence="2 4">
    <name type="scientific">Staphylococcus pseudintermedius</name>
    <dbReference type="NCBI Taxonomy" id="283734"/>
    <lineage>
        <taxon>Bacteria</taxon>
        <taxon>Bacillati</taxon>
        <taxon>Bacillota</taxon>
        <taxon>Bacilli</taxon>
        <taxon>Bacillales</taxon>
        <taxon>Staphylococcaceae</taxon>
        <taxon>Staphylococcus</taxon>
        <taxon>Staphylococcus intermedius group</taxon>
    </lineage>
</organism>
<dbReference type="GO" id="GO:0003677">
    <property type="term" value="F:DNA binding"/>
    <property type="evidence" value="ECO:0007669"/>
    <property type="project" value="InterPro"/>
</dbReference>
<proteinExistence type="predicted"/>
<dbReference type="AlphaFoldDB" id="A0A317YTM3"/>
<evidence type="ECO:0000313" key="5">
    <source>
        <dbReference type="Proteomes" id="UP000256409"/>
    </source>
</evidence>
<gene>
    <name evidence="2" type="ORF">DD902_04080</name>
    <name evidence="3" type="ORF">DV961_10400</name>
</gene>
<comment type="caution">
    <text evidence="2">The sequence shown here is derived from an EMBL/GenBank/DDBJ whole genome shotgun (WGS) entry which is preliminary data.</text>
</comment>
<sequence length="134" mass="15631">MNSGNTSANSKLFELLLKTRHEKGYSLHQASYKTGLSHSFISQLERGLRPIPIPSVLRKFANGYKLDYLYLMKLAGYITNEDNIEVQDTPYKEEPVLMFEHIEEFKKLSSEDQQKVMDILNEQADFLIHKYKKD</sequence>
<dbReference type="OrthoDB" id="9812960at2"/>
<feature type="domain" description="HTH cro/C1-type" evidence="1">
    <location>
        <begin position="16"/>
        <end position="71"/>
    </location>
</feature>
<dbReference type="EMBL" id="QQPC01000072">
    <property type="protein sequence ID" value="REA80625.1"/>
    <property type="molecule type" value="Genomic_DNA"/>
</dbReference>
<dbReference type="SMART" id="SM00530">
    <property type="entry name" value="HTH_XRE"/>
    <property type="match status" value="1"/>
</dbReference>
<dbReference type="InterPro" id="IPR001387">
    <property type="entry name" value="Cro/C1-type_HTH"/>
</dbReference>
<dbReference type="Pfam" id="PF13560">
    <property type="entry name" value="HTH_31"/>
    <property type="match status" value="1"/>
</dbReference>
<dbReference type="Proteomes" id="UP000256409">
    <property type="component" value="Unassembled WGS sequence"/>
</dbReference>
<reference evidence="3" key="2">
    <citation type="journal article" date="2018" name="Vet. Microbiol.">
        <title>Methicillin-resistant staphylococci amongst veterinary personnel, personnel-owned pets, patients and the hospital environment of two small animal veterinary hospitals.</title>
        <authorList>
            <person name="Worthing K.A."/>
            <person name="Brown J."/>
            <person name="Gerber L."/>
            <person name="Abraham S."/>
            <person name="Trott D."/>
            <person name="Norris J.M."/>
        </authorList>
    </citation>
    <scope>NUCLEOTIDE SEQUENCE</scope>
    <source>
        <strain evidence="3">ST496-2</strain>
    </source>
</reference>
<protein>
    <submittedName>
        <fullName evidence="3">XRE family transcriptional regulator</fullName>
    </submittedName>
</protein>
<name>A0A317YTM3_STAPS</name>